<dbReference type="InterPro" id="IPR012424">
    <property type="entry name" value="Conjugative_transposon_TraJ_C"/>
</dbReference>
<evidence type="ECO:0000313" key="4">
    <source>
        <dbReference type="Proteomes" id="UP000184368"/>
    </source>
</evidence>
<feature type="transmembrane region" description="Helical" evidence="1">
    <location>
        <begin position="209"/>
        <end position="232"/>
    </location>
</feature>
<keyword evidence="1" id="KW-1133">Transmembrane helix</keyword>
<feature type="domain" description="Conjugative transposon TraJ C-terminal" evidence="2">
    <location>
        <begin position="34"/>
        <end position="351"/>
    </location>
</feature>
<accession>A0A1M5HW19</accession>
<organism evidence="3 4">
    <name type="scientific">Cnuella takakiae</name>
    <dbReference type="NCBI Taxonomy" id="1302690"/>
    <lineage>
        <taxon>Bacteria</taxon>
        <taxon>Pseudomonadati</taxon>
        <taxon>Bacteroidota</taxon>
        <taxon>Chitinophagia</taxon>
        <taxon>Chitinophagales</taxon>
        <taxon>Chitinophagaceae</taxon>
        <taxon>Cnuella</taxon>
    </lineage>
</organism>
<dbReference type="AlphaFoldDB" id="A0A1M5HW19"/>
<evidence type="ECO:0000313" key="3">
    <source>
        <dbReference type="EMBL" id="SHG20145.1"/>
    </source>
</evidence>
<evidence type="ECO:0000256" key="1">
    <source>
        <dbReference type="SAM" id="Phobius"/>
    </source>
</evidence>
<name>A0A1M5HW19_9BACT</name>
<feature type="transmembrane region" description="Helical" evidence="1">
    <location>
        <begin position="74"/>
        <end position="92"/>
    </location>
</feature>
<dbReference type="EMBL" id="FQUO01000020">
    <property type="protein sequence ID" value="SHG20145.1"/>
    <property type="molecule type" value="Genomic_DNA"/>
</dbReference>
<evidence type="ECO:0000259" key="2">
    <source>
        <dbReference type="Pfam" id="PF07863"/>
    </source>
</evidence>
<reference evidence="3 4" key="1">
    <citation type="submission" date="2016-11" db="EMBL/GenBank/DDBJ databases">
        <authorList>
            <person name="Jaros S."/>
            <person name="Januszkiewicz K."/>
            <person name="Wedrychowicz H."/>
        </authorList>
    </citation>
    <scope>NUCLEOTIDE SEQUENCE [LARGE SCALE GENOMIC DNA]</scope>
    <source>
        <strain evidence="3 4">DSM 26897</strain>
    </source>
</reference>
<dbReference type="STRING" id="1302690.BUE76_00310"/>
<sequence length="373" mass="40375">MHLLHILLSDLNPFWDKNIMTLISGIKDSLPDQALITVAKEVAAVFALIYLSVRAYAMIVGEGRFEVMPLFRPFLITLAIINFSLVTEVVGYPGSKADDIGKTSFEANAEIMNTDLDTKDMLTDSLFATLISHTTELAQMYVQSAKEGETFLEDVAHNVITLGGKELMLQATAHLTVLEQLLWIKLSMWLQQFITWIVLGVFKGICYCLFFLQLILMYVLASVGPLSFAFSIAGPFKDSWVTWAARYIAVSFYSTIGFIILNISCAIINYGLLQEIDRLRQLLAKADVQAQFLAAVQHIDNFVGYLFIALVTAFSGIVATPIVSTWILGAVGTGNAFIAGMKGAAAGAVGAGGAAAGRAVQPVKSLAGAIAKS</sequence>
<dbReference type="OrthoDB" id="1147144at2"/>
<dbReference type="RefSeq" id="WP_073047558.1">
    <property type="nucleotide sequence ID" value="NZ_FQUO01000020.1"/>
</dbReference>
<dbReference type="Proteomes" id="UP000184368">
    <property type="component" value="Unassembled WGS sequence"/>
</dbReference>
<keyword evidence="4" id="KW-1185">Reference proteome</keyword>
<proteinExistence type="predicted"/>
<dbReference type="Pfam" id="PF07863">
    <property type="entry name" value="CtnDOT_TraJ"/>
    <property type="match status" value="1"/>
</dbReference>
<gene>
    <name evidence="3" type="ORF">SAMN05444008_12087</name>
</gene>
<keyword evidence="1" id="KW-0812">Transmembrane</keyword>
<protein>
    <recommendedName>
        <fullName evidence="2">Conjugative transposon TraJ C-terminal domain-containing protein</fullName>
    </recommendedName>
</protein>
<feature type="transmembrane region" description="Helical" evidence="1">
    <location>
        <begin position="252"/>
        <end position="273"/>
    </location>
</feature>
<feature type="transmembrane region" description="Helical" evidence="1">
    <location>
        <begin position="34"/>
        <end position="53"/>
    </location>
</feature>
<feature type="transmembrane region" description="Helical" evidence="1">
    <location>
        <begin position="302"/>
        <end position="328"/>
    </location>
</feature>
<keyword evidence="1" id="KW-0472">Membrane</keyword>